<evidence type="ECO:0000313" key="10">
    <source>
        <dbReference type="EMBL" id="MBB3128833.1"/>
    </source>
</evidence>
<evidence type="ECO:0000256" key="1">
    <source>
        <dbReference type="ARBA" id="ARBA00008834"/>
    </source>
</evidence>
<protein>
    <recommendedName>
        <fullName evidence="12">Endopolygalacturonase</fullName>
    </recommendedName>
</protein>
<dbReference type="InterPro" id="IPR012334">
    <property type="entry name" value="Pectin_lyas_fold"/>
</dbReference>
<gene>
    <name evidence="10" type="ORF">FHS19_003508</name>
</gene>
<dbReference type="InterPro" id="IPR011050">
    <property type="entry name" value="Pectin_lyase_fold/virulence"/>
</dbReference>
<dbReference type="EMBL" id="JACHXJ010000003">
    <property type="protein sequence ID" value="MBB3128833.1"/>
    <property type="molecule type" value="Genomic_DNA"/>
</dbReference>
<evidence type="ECO:0000256" key="9">
    <source>
        <dbReference type="RuleBase" id="RU361169"/>
    </source>
</evidence>
<proteinExistence type="inferred from homology"/>
<evidence type="ECO:0000313" key="11">
    <source>
        <dbReference type="Proteomes" id="UP000517523"/>
    </source>
</evidence>
<evidence type="ECO:0000256" key="2">
    <source>
        <dbReference type="ARBA" id="ARBA00022737"/>
    </source>
</evidence>
<accession>A0A839TQP0</accession>
<dbReference type="GO" id="GO:0000272">
    <property type="term" value="P:polysaccharide catabolic process"/>
    <property type="evidence" value="ECO:0007669"/>
    <property type="project" value="UniProtKB-KW"/>
</dbReference>
<sequence>MNQAFPESVPRSTELSVRVNGIEADVLCTNVAYFTSFEYSGEAQVEIVAADHIRAAKISPLSRMIPSQVESRTLRFKVSANEKLHIEMEGVSLPLFFYGNHESAYDGLATYYFKGGQVHEAGELELHDNESIYIESGAVVRGSIRANGAANIKIYGNGILDSSCFRDVPDYRTILLYDCTGVSIQDIIMLEPPCWMIMLAACRQVHINGIKQIGEVVSSDGVDIVGSQDVLIENCILRNNDDCVVIKAFDWADAGGSMFAASKNVYNVEIRSSIFVNARAGNAIEIGHELTTDEITGVCFHDIDIISVHGYGAAFSIHVGDRAAVHHIVFENIRVEHYYDKLVDFRVIKSKYFKDEQRGRIHDILLKDIFVHQSVHNPGYSISVIGGYDGDHRVERVTFDNFCLNHQKVTCANQLDLFTKEAEDITFK</sequence>
<evidence type="ECO:0000256" key="3">
    <source>
        <dbReference type="ARBA" id="ARBA00022801"/>
    </source>
</evidence>
<keyword evidence="2" id="KW-0677">Repeat</keyword>
<comment type="similarity">
    <text evidence="1 9">Belongs to the glycosyl hydrolase 28 family.</text>
</comment>
<comment type="caution">
    <text evidence="10">The sequence shown here is derived from an EMBL/GenBank/DDBJ whole genome shotgun (WGS) entry which is preliminary data.</text>
</comment>
<dbReference type="RefSeq" id="WP_183583109.1">
    <property type="nucleotide sequence ID" value="NZ_JACHXJ010000003.1"/>
</dbReference>
<dbReference type="Proteomes" id="UP000517523">
    <property type="component" value="Unassembled WGS sequence"/>
</dbReference>
<dbReference type="GO" id="GO:0004650">
    <property type="term" value="F:polygalacturonase activity"/>
    <property type="evidence" value="ECO:0007669"/>
    <property type="project" value="InterPro"/>
</dbReference>
<keyword evidence="6 9" id="KW-0326">Glycosidase</keyword>
<evidence type="ECO:0000256" key="5">
    <source>
        <dbReference type="ARBA" id="ARBA00023277"/>
    </source>
</evidence>
<dbReference type="InterPro" id="IPR000743">
    <property type="entry name" value="Glyco_hydro_28"/>
</dbReference>
<reference evidence="10 11" key="1">
    <citation type="submission" date="2020-08" db="EMBL/GenBank/DDBJ databases">
        <title>Genomic Encyclopedia of Type Strains, Phase III (KMG-III): the genomes of soil and plant-associated and newly described type strains.</title>
        <authorList>
            <person name="Whitman W."/>
        </authorList>
    </citation>
    <scope>NUCLEOTIDE SEQUENCE [LARGE SCALE GENOMIC DNA]</scope>
    <source>
        <strain evidence="10 11">CECT 5831</strain>
    </source>
</reference>
<dbReference type="SUPFAM" id="SSF51126">
    <property type="entry name" value="Pectin lyase-like"/>
    <property type="match status" value="1"/>
</dbReference>
<evidence type="ECO:0000256" key="8">
    <source>
        <dbReference type="ARBA" id="ARBA00037278"/>
    </source>
</evidence>
<dbReference type="PANTHER" id="PTHR31736">
    <property type="match status" value="1"/>
</dbReference>
<keyword evidence="4" id="KW-0325">Glycoprotein</keyword>
<evidence type="ECO:0000256" key="6">
    <source>
        <dbReference type="ARBA" id="ARBA00023295"/>
    </source>
</evidence>
<evidence type="ECO:0008006" key="12">
    <source>
        <dbReference type="Google" id="ProtNLM"/>
    </source>
</evidence>
<dbReference type="PANTHER" id="PTHR31736:SF9">
    <property type="entry name" value="ENDO-XYLOGALACTURONAN HYDROLASE A-RELATED"/>
    <property type="match status" value="1"/>
</dbReference>
<comment type="function">
    <text evidence="8">Pectinolytic enzyme involved in the degradation of xylogalacturonan (xga), a galacturonan backbone heavily substituted with xylose, and which is one important component of the hairy regions of pectin. Activity requires a galacturonic acid backbone substituted with xylose.</text>
</comment>
<evidence type="ECO:0000256" key="4">
    <source>
        <dbReference type="ARBA" id="ARBA00023180"/>
    </source>
</evidence>
<dbReference type="Gene3D" id="2.160.20.10">
    <property type="entry name" value="Single-stranded right-handed beta-helix, Pectin lyase-like"/>
    <property type="match status" value="1"/>
</dbReference>
<name>A0A839TQP0_9BACL</name>
<keyword evidence="5" id="KW-0119">Carbohydrate metabolism</keyword>
<organism evidence="10 11">
    <name type="scientific">Paenibacillus rhizosphaerae</name>
    <dbReference type="NCBI Taxonomy" id="297318"/>
    <lineage>
        <taxon>Bacteria</taxon>
        <taxon>Bacillati</taxon>
        <taxon>Bacillota</taxon>
        <taxon>Bacilli</taxon>
        <taxon>Bacillales</taxon>
        <taxon>Paenibacillaceae</taxon>
        <taxon>Paenibacillus</taxon>
    </lineage>
</organism>
<evidence type="ECO:0000256" key="7">
    <source>
        <dbReference type="ARBA" id="ARBA00023326"/>
    </source>
</evidence>
<dbReference type="Pfam" id="PF00295">
    <property type="entry name" value="Glyco_hydro_28"/>
    <property type="match status" value="1"/>
</dbReference>
<keyword evidence="7" id="KW-0624">Polysaccharide degradation</keyword>
<keyword evidence="3 9" id="KW-0378">Hydrolase</keyword>
<dbReference type="AlphaFoldDB" id="A0A839TQP0"/>